<keyword evidence="3 11" id="KW-0444">Lipid biosynthesis</keyword>
<sequence>MASISNIGLQGNWNLSNAKNDNIVIHTGNLRFNYFHRDNNKRRFSLVITGCNHGSTYNKVDTINGTKVNGLQVAEAPRKLSNENTTDVGLVTNGKFVEGRFVFRQIFVIRSYEIGPDRTLTMETLMNFLQETALNHVTSSGIGGDGFGATREMSLRKLIWVVTRIQVQVQRYNKWGEEIEVDTWVDAAGNNGMRRDWIIRDRCTGEIITKATSTWVIMNRETRRLSKIPEEVKRELSPFYIHRIAVASEERDCEKIDKLTDDTAETTRSGLAPRWNDMDVNQHVNNVKYIGWILESVPMKVLEDYKMKSLTLEYRRECTQSNTLESMTCPTERVIGESDNNSSNRKPDMQYTHLLRLQDDKKEVVRARSQWDLKQNQQR</sequence>
<dbReference type="InterPro" id="IPR049427">
    <property type="entry name" value="Acyl-ACP_TE_C"/>
</dbReference>
<dbReference type="InterPro" id="IPR029069">
    <property type="entry name" value="HotDog_dom_sf"/>
</dbReference>
<protein>
    <recommendedName>
        <fullName evidence="11">Acyl-[acyl-carrier-protein] hydrolase</fullName>
        <ecNumber evidence="11">3.1.2.-</ecNumber>
    </recommendedName>
</protein>
<dbReference type="EC" id="3.1.2.-" evidence="11"/>
<keyword evidence="8" id="KW-0809">Transit peptide</keyword>
<dbReference type="GO" id="GO:0016297">
    <property type="term" value="F:fatty acyl-[ACP] hydrolase activity"/>
    <property type="evidence" value="ECO:0007669"/>
    <property type="project" value="InterPro"/>
</dbReference>
<evidence type="ECO:0000256" key="9">
    <source>
        <dbReference type="ARBA" id="ARBA00023098"/>
    </source>
</evidence>
<evidence type="ECO:0000313" key="14">
    <source>
        <dbReference type="EMBL" id="CAI8599067.1"/>
    </source>
</evidence>
<dbReference type="AlphaFoldDB" id="A0AAV0ZQB5"/>
<keyword evidence="7 11" id="KW-0276">Fatty acid metabolism</keyword>
<evidence type="ECO:0000256" key="11">
    <source>
        <dbReference type="RuleBase" id="RU363096"/>
    </source>
</evidence>
<dbReference type="SUPFAM" id="SSF54637">
    <property type="entry name" value="Thioesterase/thiol ester dehydrase-isomerase"/>
    <property type="match status" value="2"/>
</dbReference>
<keyword evidence="9 11" id="KW-0443">Lipid metabolism</keyword>
<evidence type="ECO:0000256" key="5">
    <source>
        <dbReference type="ARBA" id="ARBA00022640"/>
    </source>
</evidence>
<evidence type="ECO:0000256" key="1">
    <source>
        <dbReference type="ARBA" id="ARBA00004229"/>
    </source>
</evidence>
<comment type="similarity">
    <text evidence="2 11">Belongs to the acyl-ACP thioesterase family.</text>
</comment>
<dbReference type="CDD" id="cd00586">
    <property type="entry name" value="4HBT"/>
    <property type="match status" value="1"/>
</dbReference>
<dbReference type="Gene3D" id="3.10.129.10">
    <property type="entry name" value="Hotdog Thioesterase"/>
    <property type="match status" value="1"/>
</dbReference>
<comment type="function">
    <text evidence="11">Plays an essential role in chain termination during de novo fatty acid synthesis.</text>
</comment>
<dbReference type="GO" id="GO:0000036">
    <property type="term" value="F:acyl carrier activity"/>
    <property type="evidence" value="ECO:0007669"/>
    <property type="project" value="TreeGrafter"/>
</dbReference>
<organism evidence="14 15">
    <name type="scientific">Vicia faba</name>
    <name type="common">Broad bean</name>
    <name type="synonym">Faba vulgaris</name>
    <dbReference type="NCBI Taxonomy" id="3906"/>
    <lineage>
        <taxon>Eukaryota</taxon>
        <taxon>Viridiplantae</taxon>
        <taxon>Streptophyta</taxon>
        <taxon>Embryophyta</taxon>
        <taxon>Tracheophyta</taxon>
        <taxon>Spermatophyta</taxon>
        <taxon>Magnoliopsida</taxon>
        <taxon>eudicotyledons</taxon>
        <taxon>Gunneridae</taxon>
        <taxon>Pentapetalae</taxon>
        <taxon>rosids</taxon>
        <taxon>fabids</taxon>
        <taxon>Fabales</taxon>
        <taxon>Fabaceae</taxon>
        <taxon>Papilionoideae</taxon>
        <taxon>50 kb inversion clade</taxon>
        <taxon>NPAAA clade</taxon>
        <taxon>Hologalegina</taxon>
        <taxon>IRL clade</taxon>
        <taxon>Fabeae</taxon>
        <taxon>Vicia</taxon>
    </lineage>
</organism>
<keyword evidence="4 11" id="KW-0150">Chloroplast</keyword>
<keyword evidence="6 11" id="KW-0378">Hydrolase</keyword>
<evidence type="ECO:0000256" key="4">
    <source>
        <dbReference type="ARBA" id="ARBA00022528"/>
    </source>
</evidence>
<dbReference type="Pfam" id="PF20791">
    <property type="entry name" value="Acyl-ACP_TE_C"/>
    <property type="match status" value="1"/>
</dbReference>
<dbReference type="InterPro" id="IPR045023">
    <property type="entry name" value="FATA/B"/>
</dbReference>
<proteinExistence type="inferred from homology"/>
<dbReference type="FunFam" id="3.10.129.10:FF:000014">
    <property type="entry name" value="Acyl-[acyl-carrier-protein] hydrolase"/>
    <property type="match status" value="1"/>
</dbReference>
<comment type="subcellular location">
    <subcellularLocation>
        <location evidence="1 11">Plastid</location>
        <location evidence="1 11">Chloroplast</location>
    </subcellularLocation>
</comment>
<dbReference type="GO" id="GO:0009507">
    <property type="term" value="C:chloroplast"/>
    <property type="evidence" value="ECO:0007669"/>
    <property type="project" value="UniProtKB-SubCell"/>
</dbReference>
<evidence type="ECO:0000259" key="13">
    <source>
        <dbReference type="Pfam" id="PF20791"/>
    </source>
</evidence>
<evidence type="ECO:0000256" key="2">
    <source>
        <dbReference type="ARBA" id="ARBA00006500"/>
    </source>
</evidence>
<reference evidence="14 15" key="1">
    <citation type="submission" date="2023-01" db="EMBL/GenBank/DDBJ databases">
        <authorList>
            <person name="Kreplak J."/>
        </authorList>
    </citation>
    <scope>NUCLEOTIDE SEQUENCE [LARGE SCALE GENOMIC DNA]</scope>
</reference>
<dbReference type="PANTHER" id="PTHR31727:SF5">
    <property type="entry name" value="ACYL-[ACYL-CARRIER-PROTEIN] HYDROLASE"/>
    <property type="match status" value="1"/>
</dbReference>
<dbReference type="PANTHER" id="PTHR31727">
    <property type="entry name" value="OLEOYL-ACYL CARRIER PROTEIN THIOESTERASE 1, CHLOROPLASTIC"/>
    <property type="match status" value="1"/>
</dbReference>
<dbReference type="InterPro" id="IPR002864">
    <property type="entry name" value="Acyl-ACP_thioesterase_NHD"/>
</dbReference>
<evidence type="ECO:0000256" key="3">
    <source>
        <dbReference type="ARBA" id="ARBA00022516"/>
    </source>
</evidence>
<evidence type="ECO:0000256" key="10">
    <source>
        <dbReference type="ARBA" id="ARBA00023160"/>
    </source>
</evidence>
<keyword evidence="5 11" id="KW-0934">Plastid</keyword>
<evidence type="ECO:0000259" key="12">
    <source>
        <dbReference type="Pfam" id="PF01643"/>
    </source>
</evidence>
<evidence type="ECO:0000256" key="8">
    <source>
        <dbReference type="ARBA" id="ARBA00022946"/>
    </source>
</evidence>
<evidence type="ECO:0000313" key="15">
    <source>
        <dbReference type="Proteomes" id="UP001157006"/>
    </source>
</evidence>
<keyword evidence="15" id="KW-1185">Reference proteome</keyword>
<evidence type="ECO:0000256" key="6">
    <source>
        <dbReference type="ARBA" id="ARBA00022801"/>
    </source>
</evidence>
<dbReference type="EMBL" id="OX451737">
    <property type="protein sequence ID" value="CAI8599067.1"/>
    <property type="molecule type" value="Genomic_DNA"/>
</dbReference>
<keyword evidence="10 11" id="KW-0275">Fatty acid biosynthesis</keyword>
<dbReference type="Proteomes" id="UP001157006">
    <property type="component" value="Chromosome 2"/>
</dbReference>
<gene>
    <name evidence="14" type="ORF">VFH_II157880</name>
</gene>
<accession>A0AAV0ZQB5</accession>
<feature type="domain" description="Acyl-ACP thioesterase-like C-terminal" evidence="13">
    <location>
        <begin position="262"/>
        <end position="372"/>
    </location>
</feature>
<name>A0AAV0ZQB5_VICFA</name>
<dbReference type="Pfam" id="PF01643">
    <property type="entry name" value="Acyl-ACP_TE"/>
    <property type="match status" value="1"/>
</dbReference>
<evidence type="ECO:0000256" key="7">
    <source>
        <dbReference type="ARBA" id="ARBA00022832"/>
    </source>
</evidence>
<feature type="domain" description="Acyl-ACP thioesterase N-terminal hotdog" evidence="12">
    <location>
        <begin position="102"/>
        <end position="234"/>
    </location>
</feature>